<evidence type="ECO:0000256" key="6">
    <source>
        <dbReference type="ARBA" id="ARBA00022989"/>
    </source>
</evidence>
<dbReference type="EMBL" id="JAMDMX010000057">
    <property type="protein sequence ID" value="MCY9694955.1"/>
    <property type="molecule type" value="Genomic_DNA"/>
</dbReference>
<dbReference type="NCBIfam" id="TIGR00912">
    <property type="entry name" value="2A0309"/>
    <property type="match status" value="1"/>
</dbReference>
<dbReference type="PANTHER" id="PTHR34975">
    <property type="entry name" value="SPORE GERMINATION PROTEIN A2"/>
    <property type="match status" value="1"/>
</dbReference>
<keyword evidence="7 8" id="KW-0472">Membrane</keyword>
<dbReference type="RefSeq" id="WP_268616475.1">
    <property type="nucleotide sequence ID" value="NZ_JAMDMX010000057.1"/>
</dbReference>
<comment type="similarity">
    <text evidence="2">Belongs to the amino acid-polyamine-organocation (APC) superfamily. Spore germination protein (SGP) (TC 2.A.3.9) family.</text>
</comment>
<reference evidence="9 10" key="1">
    <citation type="submission" date="2022-05" db="EMBL/GenBank/DDBJ databases">
        <title>Genome Sequencing of Bee-Associated Microbes.</title>
        <authorList>
            <person name="Dunlap C."/>
        </authorList>
    </citation>
    <scope>NUCLEOTIDE SEQUENCE [LARGE SCALE GENOMIC DNA]</scope>
    <source>
        <strain evidence="9 10">NRRL B-14421</strain>
    </source>
</reference>
<evidence type="ECO:0000256" key="4">
    <source>
        <dbReference type="ARBA" id="ARBA00022544"/>
    </source>
</evidence>
<feature type="transmembrane region" description="Helical" evidence="8">
    <location>
        <begin position="7"/>
        <end position="29"/>
    </location>
</feature>
<evidence type="ECO:0000256" key="5">
    <source>
        <dbReference type="ARBA" id="ARBA00022692"/>
    </source>
</evidence>
<evidence type="ECO:0000256" key="3">
    <source>
        <dbReference type="ARBA" id="ARBA00022448"/>
    </source>
</evidence>
<keyword evidence="4" id="KW-0309">Germination</keyword>
<accession>A0ABT4GFI5</accession>
<evidence type="ECO:0000256" key="8">
    <source>
        <dbReference type="SAM" id="Phobius"/>
    </source>
</evidence>
<comment type="subcellular location">
    <subcellularLocation>
        <location evidence="1">Membrane</location>
        <topology evidence="1">Multi-pass membrane protein</topology>
    </subcellularLocation>
</comment>
<dbReference type="PANTHER" id="PTHR34975:SF2">
    <property type="entry name" value="SPORE GERMINATION PROTEIN A2"/>
    <property type="match status" value="1"/>
</dbReference>
<proteinExistence type="inferred from homology"/>
<feature type="transmembrane region" description="Helical" evidence="8">
    <location>
        <begin position="304"/>
        <end position="324"/>
    </location>
</feature>
<keyword evidence="6 8" id="KW-1133">Transmembrane helix</keyword>
<feature type="transmembrane region" description="Helical" evidence="8">
    <location>
        <begin position="35"/>
        <end position="58"/>
    </location>
</feature>
<comment type="caution">
    <text evidence="9">The sequence shown here is derived from an EMBL/GenBank/DDBJ whole genome shotgun (WGS) entry which is preliminary data.</text>
</comment>
<evidence type="ECO:0000256" key="2">
    <source>
        <dbReference type="ARBA" id="ARBA00007998"/>
    </source>
</evidence>
<feature type="transmembrane region" description="Helical" evidence="8">
    <location>
        <begin position="142"/>
        <end position="160"/>
    </location>
</feature>
<gene>
    <name evidence="9" type="ORF">M5X19_18920</name>
</gene>
<evidence type="ECO:0000256" key="7">
    <source>
        <dbReference type="ARBA" id="ARBA00023136"/>
    </source>
</evidence>
<sequence length="362" mass="40994">MQRITQLQLTLMFILFHFSTTTGFLIGPISSSAGYQGWLAILLASIGGILITFLSFTLAKRKESEFIVHYGKELIGRVPNIIIMIVFGFFFLHLASLVLREISDFMVQIYLPTTPEWVIAGLFGLVVTIAVRSGLEAILRCASGFFFIIFGIVGITPFLIGKELNTERMIAFITHINPGSLFHESYPFIPWFGEMFLILFIFPWIANPQKTFRSLTWAMVISLFFIESNLVLCLLLFGSKLSGQLTYPVLEMIRFIRIGDFLENLDPIIVAVWLSSLFIKISVLLYIPTLIVSQLFKLKDARPLSFSLGAIMVGLSMHMFKNIIELNNFLIKTWPNFALCVECIPLIYLVASIIKKHPRKSG</sequence>
<feature type="transmembrane region" description="Helical" evidence="8">
    <location>
        <begin position="78"/>
        <end position="97"/>
    </location>
</feature>
<feature type="transmembrane region" description="Helical" evidence="8">
    <location>
        <begin position="217"/>
        <end position="237"/>
    </location>
</feature>
<feature type="transmembrane region" description="Helical" evidence="8">
    <location>
        <begin position="268"/>
        <end position="292"/>
    </location>
</feature>
<dbReference type="Pfam" id="PF03845">
    <property type="entry name" value="Spore_permease"/>
    <property type="match status" value="1"/>
</dbReference>
<evidence type="ECO:0000256" key="1">
    <source>
        <dbReference type="ARBA" id="ARBA00004141"/>
    </source>
</evidence>
<feature type="transmembrane region" description="Helical" evidence="8">
    <location>
        <begin position="188"/>
        <end position="205"/>
    </location>
</feature>
<organism evidence="9 10">
    <name type="scientific">Paenibacillus alginolyticus</name>
    <dbReference type="NCBI Taxonomy" id="59839"/>
    <lineage>
        <taxon>Bacteria</taxon>
        <taxon>Bacillati</taxon>
        <taxon>Bacillota</taxon>
        <taxon>Bacilli</taxon>
        <taxon>Bacillales</taxon>
        <taxon>Paenibacillaceae</taxon>
        <taxon>Paenibacillus</taxon>
    </lineage>
</organism>
<dbReference type="InterPro" id="IPR004761">
    <property type="entry name" value="Spore_GerAB"/>
</dbReference>
<protein>
    <submittedName>
        <fullName evidence="9">Spore germination protein</fullName>
    </submittedName>
</protein>
<name>A0ABT4GFI5_9BACL</name>
<feature type="transmembrane region" description="Helical" evidence="8">
    <location>
        <begin position="117"/>
        <end position="135"/>
    </location>
</feature>
<evidence type="ECO:0000313" key="10">
    <source>
        <dbReference type="Proteomes" id="UP001527099"/>
    </source>
</evidence>
<keyword evidence="3" id="KW-0813">Transport</keyword>
<evidence type="ECO:0000313" key="9">
    <source>
        <dbReference type="EMBL" id="MCY9694955.1"/>
    </source>
</evidence>
<keyword evidence="5 8" id="KW-0812">Transmembrane</keyword>
<keyword evidence="10" id="KW-1185">Reference proteome</keyword>
<dbReference type="Proteomes" id="UP001527099">
    <property type="component" value="Unassembled WGS sequence"/>
</dbReference>
<feature type="transmembrane region" description="Helical" evidence="8">
    <location>
        <begin position="336"/>
        <end position="354"/>
    </location>
</feature>